<dbReference type="RefSeq" id="XP_056523296.1">
    <property type="nucleotide sequence ID" value="XM_056664239.1"/>
</dbReference>
<organism evidence="1 2">
    <name type="scientific">Penicillium bovifimosum</name>
    <dbReference type="NCBI Taxonomy" id="126998"/>
    <lineage>
        <taxon>Eukaryota</taxon>
        <taxon>Fungi</taxon>
        <taxon>Dikarya</taxon>
        <taxon>Ascomycota</taxon>
        <taxon>Pezizomycotina</taxon>
        <taxon>Eurotiomycetes</taxon>
        <taxon>Eurotiomycetidae</taxon>
        <taxon>Eurotiales</taxon>
        <taxon>Aspergillaceae</taxon>
        <taxon>Penicillium</taxon>
    </lineage>
</organism>
<dbReference type="AlphaFoldDB" id="A0A9W9H4R1"/>
<evidence type="ECO:0000313" key="2">
    <source>
        <dbReference type="Proteomes" id="UP001149079"/>
    </source>
</evidence>
<evidence type="ECO:0000313" key="1">
    <source>
        <dbReference type="EMBL" id="KAJ5138647.1"/>
    </source>
</evidence>
<dbReference type="EMBL" id="JAPQKL010000003">
    <property type="protein sequence ID" value="KAJ5138647.1"/>
    <property type="molecule type" value="Genomic_DNA"/>
</dbReference>
<protein>
    <submittedName>
        <fullName evidence="1">Uncharacterized protein</fullName>
    </submittedName>
</protein>
<reference evidence="1" key="2">
    <citation type="journal article" date="2023" name="IMA Fungus">
        <title>Comparative genomic study of the Penicillium genus elucidates a diverse pangenome and 15 lateral gene transfer events.</title>
        <authorList>
            <person name="Petersen C."/>
            <person name="Sorensen T."/>
            <person name="Nielsen M.R."/>
            <person name="Sondergaard T.E."/>
            <person name="Sorensen J.L."/>
            <person name="Fitzpatrick D.A."/>
            <person name="Frisvad J.C."/>
            <person name="Nielsen K.L."/>
        </authorList>
    </citation>
    <scope>NUCLEOTIDE SEQUENCE</scope>
    <source>
        <strain evidence="1">IBT 22155</strain>
    </source>
</reference>
<keyword evidence="2" id="KW-1185">Reference proteome</keyword>
<name>A0A9W9H4R1_9EURO</name>
<dbReference type="InterPro" id="IPR027443">
    <property type="entry name" value="IPNS-like_sf"/>
</dbReference>
<comment type="caution">
    <text evidence="1">The sequence shown here is derived from an EMBL/GenBank/DDBJ whole genome shotgun (WGS) entry which is preliminary data.</text>
</comment>
<dbReference type="OrthoDB" id="288590at2759"/>
<dbReference type="GeneID" id="81403409"/>
<sequence>MSPGLINSCQKTVSPSFSRFYWKCFRIGGDILQALAIRLGLGENRLPETHPGHNNQLRLLHYPSKPGEAIDAGRAAMCWRCS</sequence>
<dbReference type="Proteomes" id="UP001149079">
    <property type="component" value="Unassembled WGS sequence"/>
</dbReference>
<accession>A0A9W9H4R1</accession>
<dbReference type="Gene3D" id="2.60.120.330">
    <property type="entry name" value="B-lactam Antibiotic, Isopenicillin N Synthase, Chain"/>
    <property type="match status" value="1"/>
</dbReference>
<dbReference type="SUPFAM" id="SSF51197">
    <property type="entry name" value="Clavaminate synthase-like"/>
    <property type="match status" value="1"/>
</dbReference>
<reference evidence="1" key="1">
    <citation type="submission" date="2022-11" db="EMBL/GenBank/DDBJ databases">
        <authorList>
            <person name="Petersen C."/>
        </authorList>
    </citation>
    <scope>NUCLEOTIDE SEQUENCE</scope>
    <source>
        <strain evidence="1">IBT 22155</strain>
    </source>
</reference>
<proteinExistence type="predicted"/>
<gene>
    <name evidence="1" type="ORF">N7515_003495</name>
</gene>